<proteinExistence type="inferred from homology"/>
<sequence length="528" mass="58067">MVHEYDYIVVGSGSGGAVVAGRLCEDPDVDVLVVEAGGRSRPNMNVQIPAAFAKQFHTKMDWDYRTEPEPHLNDREIYLPRGKMLGGSSGMNAMIVVRGNRSDYDGWAASGATGWSYDEMLPLFRRMETNSRGADQFHGDRGPQYIEDAPDPRAISRQMVEAMVESGIPRNEDFNGEKQEGAGLFQRFTRNGQRWTTYDGYLAPHRKQKNLTITSGAVVHRVLIEDGRAVGVMVRVGREVRTIRARREVILSAGAYNTPQLLMLSGIGPAEHLLERGIEPIIDNPHVGAHLMDHPFYLMNWETTNDDTLVSAEKPAQLVRYLTRRTGMLTSNVGEVGAFTHTSVIDDAPTMEMIGAPAYFWQHGAGTHDGAAIAIGLSLVGARSEGSVRLRSLNPEDAPRIQHNYFDDPDDMTAMIDGIEQAREVVASDPLRPWVGRELHPGPGYDSSRAATEAAVRADVEHTYHPSCTARMGTPETGVLDETLRVHGVRGLRVVDASAMPRITHGNTHAPTMLIGEKAADMIRQESA</sequence>
<dbReference type="PANTHER" id="PTHR11552">
    <property type="entry name" value="GLUCOSE-METHANOL-CHOLINE GMC OXIDOREDUCTASE"/>
    <property type="match status" value="1"/>
</dbReference>
<dbReference type="InterPro" id="IPR000172">
    <property type="entry name" value="GMC_OxRdtase_N"/>
</dbReference>
<comment type="caution">
    <text evidence="7">The sequence shown here is derived from an EMBL/GenBank/DDBJ whole genome shotgun (WGS) entry which is preliminary data.</text>
</comment>
<evidence type="ECO:0000256" key="4">
    <source>
        <dbReference type="ARBA" id="ARBA00022827"/>
    </source>
</evidence>
<dbReference type="InterPro" id="IPR036188">
    <property type="entry name" value="FAD/NAD-bd_sf"/>
</dbReference>
<dbReference type="PANTHER" id="PTHR11552:SF147">
    <property type="entry name" value="CHOLINE DEHYDROGENASE, MITOCHONDRIAL"/>
    <property type="match status" value="1"/>
</dbReference>
<gene>
    <name evidence="7" type="ORF">BJY20_000341</name>
</gene>
<feature type="binding site" evidence="5">
    <location>
        <position position="219"/>
    </location>
    <ligand>
        <name>FAD</name>
        <dbReference type="ChEBI" id="CHEBI:57692"/>
    </ligand>
</feature>
<dbReference type="EMBL" id="JACCAE010000001">
    <property type="protein sequence ID" value="NYF96949.1"/>
    <property type="molecule type" value="Genomic_DNA"/>
</dbReference>
<dbReference type="Pfam" id="PF05199">
    <property type="entry name" value="GMC_oxred_C"/>
    <property type="match status" value="1"/>
</dbReference>
<dbReference type="Pfam" id="PF00732">
    <property type="entry name" value="GMC_oxred_N"/>
    <property type="match status" value="1"/>
</dbReference>
<evidence type="ECO:0000256" key="1">
    <source>
        <dbReference type="ARBA" id="ARBA00001974"/>
    </source>
</evidence>
<dbReference type="Proteomes" id="UP000554054">
    <property type="component" value="Unassembled WGS sequence"/>
</dbReference>
<dbReference type="PIRSF" id="PIRSF000137">
    <property type="entry name" value="Alcohol_oxidase"/>
    <property type="match status" value="1"/>
</dbReference>
<dbReference type="AlphaFoldDB" id="A0A852VM02"/>
<evidence type="ECO:0000256" key="5">
    <source>
        <dbReference type="PIRSR" id="PIRSR000137-2"/>
    </source>
</evidence>
<evidence type="ECO:0000256" key="3">
    <source>
        <dbReference type="ARBA" id="ARBA00022630"/>
    </source>
</evidence>
<keyword evidence="4 5" id="KW-0274">FAD</keyword>
<dbReference type="InterPro" id="IPR007867">
    <property type="entry name" value="GMC_OxRtase_C"/>
</dbReference>
<evidence type="ECO:0000259" key="6">
    <source>
        <dbReference type="PROSITE" id="PS00624"/>
    </source>
</evidence>
<dbReference type="PROSITE" id="PS00624">
    <property type="entry name" value="GMC_OXRED_2"/>
    <property type="match status" value="1"/>
</dbReference>
<dbReference type="Gene3D" id="3.30.560.10">
    <property type="entry name" value="Glucose Oxidase, domain 3"/>
    <property type="match status" value="1"/>
</dbReference>
<keyword evidence="3" id="KW-0285">Flavoprotein</keyword>
<evidence type="ECO:0000313" key="8">
    <source>
        <dbReference type="Proteomes" id="UP000554054"/>
    </source>
</evidence>
<comment type="similarity">
    <text evidence="2">Belongs to the GMC oxidoreductase family.</text>
</comment>
<dbReference type="GO" id="GO:0016614">
    <property type="term" value="F:oxidoreductase activity, acting on CH-OH group of donors"/>
    <property type="evidence" value="ECO:0007669"/>
    <property type="project" value="InterPro"/>
</dbReference>
<dbReference type="SUPFAM" id="SSF54373">
    <property type="entry name" value="FAD-linked reductases, C-terminal domain"/>
    <property type="match status" value="1"/>
</dbReference>
<protein>
    <submittedName>
        <fullName evidence="7">Choline dehydrogenase-like flavoprotein</fullName>
    </submittedName>
</protein>
<keyword evidence="8" id="KW-1185">Reference proteome</keyword>
<dbReference type="SUPFAM" id="SSF51905">
    <property type="entry name" value="FAD/NAD(P)-binding domain"/>
    <property type="match status" value="1"/>
</dbReference>
<reference evidence="7 8" key="1">
    <citation type="submission" date="2020-07" db="EMBL/GenBank/DDBJ databases">
        <title>Sequencing the genomes of 1000 actinobacteria strains.</title>
        <authorList>
            <person name="Klenk H.-P."/>
        </authorList>
    </citation>
    <scope>NUCLEOTIDE SEQUENCE [LARGE SCALE GENOMIC DNA]</scope>
    <source>
        <strain evidence="7 8">DSM 26154</strain>
    </source>
</reference>
<dbReference type="GO" id="GO:0050660">
    <property type="term" value="F:flavin adenine dinucleotide binding"/>
    <property type="evidence" value="ECO:0007669"/>
    <property type="project" value="InterPro"/>
</dbReference>
<comment type="cofactor">
    <cofactor evidence="1 5">
        <name>FAD</name>
        <dbReference type="ChEBI" id="CHEBI:57692"/>
    </cofactor>
</comment>
<evidence type="ECO:0000256" key="2">
    <source>
        <dbReference type="ARBA" id="ARBA00010790"/>
    </source>
</evidence>
<dbReference type="InterPro" id="IPR012132">
    <property type="entry name" value="GMC_OxRdtase"/>
</dbReference>
<evidence type="ECO:0000313" key="7">
    <source>
        <dbReference type="EMBL" id="NYF96949.1"/>
    </source>
</evidence>
<accession>A0A852VM02</accession>
<name>A0A852VM02_9MICO</name>
<dbReference type="RefSeq" id="WP_185989941.1">
    <property type="nucleotide sequence ID" value="NZ_JACCAE010000001.1"/>
</dbReference>
<dbReference type="Gene3D" id="3.50.50.60">
    <property type="entry name" value="FAD/NAD(P)-binding domain"/>
    <property type="match status" value="1"/>
</dbReference>
<organism evidence="7 8">
    <name type="scientific">Janibacter cremeus</name>
    <dbReference type="NCBI Taxonomy" id="1285192"/>
    <lineage>
        <taxon>Bacteria</taxon>
        <taxon>Bacillati</taxon>
        <taxon>Actinomycetota</taxon>
        <taxon>Actinomycetes</taxon>
        <taxon>Micrococcales</taxon>
        <taxon>Intrasporangiaceae</taxon>
        <taxon>Janibacter</taxon>
    </lineage>
</organism>
<feature type="domain" description="Glucose-methanol-choline oxidoreductase N-terminal" evidence="6">
    <location>
        <begin position="254"/>
        <end position="268"/>
    </location>
</feature>